<name>A0ABV3WNM1_9HYPH</name>
<keyword evidence="2" id="KW-1185">Reference proteome</keyword>
<comment type="caution">
    <text evidence="1">The sequence shown here is derived from an EMBL/GenBank/DDBJ whole genome shotgun (WGS) entry which is preliminary data.</text>
</comment>
<gene>
    <name evidence="1" type="ORF">V1479_00575</name>
</gene>
<dbReference type="EMBL" id="JAZHFV010000001">
    <property type="protein sequence ID" value="MEX4005774.1"/>
    <property type="molecule type" value="Genomic_DNA"/>
</dbReference>
<accession>A0ABV3WNM1</accession>
<dbReference type="Pfam" id="PF06353">
    <property type="entry name" value="DUF1062"/>
    <property type="match status" value="1"/>
</dbReference>
<dbReference type="InterPro" id="IPR009412">
    <property type="entry name" value="DUF1062"/>
</dbReference>
<organism evidence="1 2">
    <name type="scientific">Neoaquamicrobium sediminum</name>
    <dbReference type="NCBI Taxonomy" id="1849104"/>
    <lineage>
        <taxon>Bacteria</taxon>
        <taxon>Pseudomonadati</taxon>
        <taxon>Pseudomonadota</taxon>
        <taxon>Alphaproteobacteria</taxon>
        <taxon>Hyphomicrobiales</taxon>
        <taxon>Phyllobacteriaceae</taxon>
        <taxon>Neoaquamicrobium</taxon>
    </lineage>
</organism>
<reference evidence="1 2" key="1">
    <citation type="submission" date="2024-01" db="EMBL/GenBank/DDBJ databases">
        <title>New evidence supports the origin of RcGTA from prophage.</title>
        <authorList>
            <person name="Xu Y."/>
            <person name="Liu B."/>
            <person name="Chen F."/>
        </authorList>
    </citation>
    <scope>NUCLEOTIDE SEQUENCE [LARGE SCALE GENOMIC DNA]</scope>
    <source>
        <strain evidence="1 2">CBW1107-2</strain>
    </source>
</reference>
<evidence type="ECO:0000313" key="2">
    <source>
        <dbReference type="Proteomes" id="UP001559025"/>
    </source>
</evidence>
<proteinExistence type="predicted"/>
<dbReference type="RefSeq" id="WP_368801218.1">
    <property type="nucleotide sequence ID" value="NZ_JAZHFV010000001.1"/>
</dbReference>
<protein>
    <submittedName>
        <fullName evidence="1">DUF1062 domain-containing protein</fullName>
    </submittedName>
</protein>
<sequence>MPGTLCITWTITSSASPMPILTCARCDTRRAFASSGRFRLNANGKRLDAWLIYRCTVCDQTWNRTIFERRARNTVDPALLDALQRNDPGFATKTALDVTGIKRWESGGDHIGLSVAKAVASTCKADVALLEITMRMPSPVPSIRCDKVLALGLGVSRSAVDKLARGGRLAFEPGATTALARPLRDGQRVWLTLDGLVNAALLLAAASGQSDIPVSAASAPLD</sequence>
<evidence type="ECO:0000313" key="1">
    <source>
        <dbReference type="EMBL" id="MEX4005774.1"/>
    </source>
</evidence>
<dbReference type="Proteomes" id="UP001559025">
    <property type="component" value="Unassembled WGS sequence"/>
</dbReference>